<comment type="catalytic activity">
    <reaction evidence="9">
        <text>an N-acyl-D-glucosamine = an N-acyl-D-mannosamine</text>
        <dbReference type="Rhea" id="RHEA:19033"/>
        <dbReference type="ChEBI" id="CHEBI:16062"/>
        <dbReference type="ChEBI" id="CHEBI:17274"/>
        <dbReference type="EC" id="5.1.3.8"/>
    </reaction>
    <physiologicalReaction direction="left-to-right" evidence="9">
        <dbReference type="Rhea" id="RHEA:19034"/>
    </physiologicalReaction>
    <physiologicalReaction direction="right-to-left" evidence="9">
        <dbReference type="Rhea" id="RHEA:19035"/>
    </physiologicalReaction>
</comment>
<dbReference type="PANTHER" id="PTHR15108">
    <property type="entry name" value="N-ACYLGLUCOSAMINE-2-EPIMERASE"/>
    <property type="match status" value="1"/>
</dbReference>
<dbReference type="GO" id="GO:0050121">
    <property type="term" value="F:N-acylglucosamine 2-epimerase activity"/>
    <property type="evidence" value="ECO:0000318"/>
    <property type="project" value="GO_Central"/>
</dbReference>
<evidence type="ECO:0000256" key="5">
    <source>
        <dbReference type="ARBA" id="ARBA00023235"/>
    </source>
</evidence>
<evidence type="ECO:0000256" key="1">
    <source>
        <dbReference type="ARBA" id="ARBA00004878"/>
    </source>
</evidence>
<comment type="subunit">
    <text evidence="10">Homodimer. Forms a heterodimer with renin and inhibits its activity.</text>
</comment>
<evidence type="ECO:0000313" key="11">
    <source>
        <dbReference type="Ensembl" id="ENSCINP00000016419.3"/>
    </source>
</evidence>
<dbReference type="GO" id="GO:0006044">
    <property type="term" value="P:N-acetylglucosamine metabolic process"/>
    <property type="evidence" value="ECO:0000318"/>
    <property type="project" value="GO_Central"/>
</dbReference>
<dbReference type="Pfam" id="PF07221">
    <property type="entry name" value="GlcNAc_2-epim"/>
    <property type="match status" value="1"/>
</dbReference>
<sequence>MGDQRTILQEWLNKIQAELESVVKFWTTHSHDVENGGFFNCLDKDGKVYDEIKYTWLQARQVWMYCRLYVEVERFHTPDILEAARNGADFLLEKCLIKQNGFTRCPFSVAKDGATIKVQRTMFAECFYVLAMSEMGRASTEEKYKVAARDMMRQIKHWCLVDTEGLGRENIPGSSFSASLAVPLMAYCVWEQMLTCEINWSDDAEVLQKWALDKMLQHIQRNGQHVLENVSDLGEELPGSAGRLQIPGHAIEGGWFLLQNAMMNKDKELAEKALTSFINKPFEQGWDKVNKGIFYFLDVEGYSPTQLEWNMKLWWPLNEAMIAFLMAYQYTADNSYLEKFQTVAEYTFAKFPDKQHGGWYGYLDNKGELTHRFKGGPWKGFFHVPRSLYMCEKILKKLL</sequence>
<protein>
    <recommendedName>
        <fullName evidence="4">N-acylglucosamine 2-epimerase</fullName>
        <ecNumber evidence="3">5.1.3.8</ecNumber>
    </recommendedName>
    <alternativeName>
        <fullName evidence="8">GlcNAc 2-epimerase</fullName>
    </alternativeName>
    <alternativeName>
        <fullName evidence="6">N-acetyl-D-glucosamine 2-epimerase</fullName>
    </alternativeName>
    <alternativeName>
        <fullName evidence="7">Renin-binding protein</fullName>
    </alternativeName>
</protein>
<dbReference type="GO" id="GO:0005975">
    <property type="term" value="P:carbohydrate metabolic process"/>
    <property type="evidence" value="ECO:0007669"/>
    <property type="project" value="InterPro"/>
</dbReference>
<evidence type="ECO:0000256" key="10">
    <source>
        <dbReference type="ARBA" id="ARBA00046544"/>
    </source>
</evidence>
<keyword evidence="12" id="KW-1185">Reference proteome</keyword>
<dbReference type="EMBL" id="EAAA01002610">
    <property type="status" value="NOT_ANNOTATED_CDS"/>
    <property type="molecule type" value="Genomic_DNA"/>
</dbReference>
<dbReference type="Gene3D" id="1.50.10.10">
    <property type="match status" value="1"/>
</dbReference>
<dbReference type="Proteomes" id="UP000008144">
    <property type="component" value="Chromosome 8"/>
</dbReference>
<evidence type="ECO:0000313" key="12">
    <source>
        <dbReference type="Proteomes" id="UP000008144"/>
    </source>
</evidence>
<dbReference type="GO" id="GO:0006051">
    <property type="term" value="P:N-acetylmannosamine metabolic process"/>
    <property type="evidence" value="ECO:0000318"/>
    <property type="project" value="GO_Central"/>
</dbReference>
<organism evidence="11 12">
    <name type="scientific">Ciona intestinalis</name>
    <name type="common">Transparent sea squirt</name>
    <name type="synonym">Ascidia intestinalis</name>
    <dbReference type="NCBI Taxonomy" id="7719"/>
    <lineage>
        <taxon>Eukaryota</taxon>
        <taxon>Metazoa</taxon>
        <taxon>Chordata</taxon>
        <taxon>Tunicata</taxon>
        <taxon>Ascidiacea</taxon>
        <taxon>Phlebobranchia</taxon>
        <taxon>Cionidae</taxon>
        <taxon>Ciona</taxon>
    </lineage>
</organism>
<dbReference type="InterPro" id="IPR008928">
    <property type="entry name" value="6-hairpin_glycosidase_sf"/>
</dbReference>
<name>F6SSK4_CIOIN</name>
<dbReference type="EC" id="5.1.3.8" evidence="3"/>
<reference evidence="12" key="1">
    <citation type="journal article" date="2002" name="Science">
        <title>The draft genome of Ciona intestinalis: insights into chordate and vertebrate origins.</title>
        <authorList>
            <person name="Dehal P."/>
            <person name="Satou Y."/>
            <person name="Campbell R.K."/>
            <person name="Chapman J."/>
            <person name="Degnan B."/>
            <person name="De Tomaso A."/>
            <person name="Davidson B."/>
            <person name="Di Gregorio A."/>
            <person name="Gelpke M."/>
            <person name="Goodstein D.M."/>
            <person name="Harafuji N."/>
            <person name="Hastings K.E."/>
            <person name="Ho I."/>
            <person name="Hotta K."/>
            <person name="Huang W."/>
            <person name="Kawashima T."/>
            <person name="Lemaire P."/>
            <person name="Martinez D."/>
            <person name="Meinertzhagen I.A."/>
            <person name="Necula S."/>
            <person name="Nonaka M."/>
            <person name="Putnam N."/>
            <person name="Rash S."/>
            <person name="Saiga H."/>
            <person name="Satake M."/>
            <person name="Terry A."/>
            <person name="Yamada L."/>
            <person name="Wang H.G."/>
            <person name="Awazu S."/>
            <person name="Azumi K."/>
            <person name="Boore J."/>
            <person name="Branno M."/>
            <person name="Chin-Bow S."/>
            <person name="DeSantis R."/>
            <person name="Doyle S."/>
            <person name="Francino P."/>
            <person name="Keys D.N."/>
            <person name="Haga S."/>
            <person name="Hayashi H."/>
            <person name="Hino K."/>
            <person name="Imai K.S."/>
            <person name="Inaba K."/>
            <person name="Kano S."/>
            <person name="Kobayashi K."/>
            <person name="Kobayashi M."/>
            <person name="Lee B.I."/>
            <person name="Makabe K.W."/>
            <person name="Manohar C."/>
            <person name="Matassi G."/>
            <person name="Medina M."/>
            <person name="Mochizuki Y."/>
            <person name="Mount S."/>
            <person name="Morishita T."/>
            <person name="Miura S."/>
            <person name="Nakayama A."/>
            <person name="Nishizaka S."/>
            <person name="Nomoto H."/>
            <person name="Ohta F."/>
            <person name="Oishi K."/>
            <person name="Rigoutsos I."/>
            <person name="Sano M."/>
            <person name="Sasaki A."/>
            <person name="Sasakura Y."/>
            <person name="Shoguchi E."/>
            <person name="Shin-i T."/>
            <person name="Spagnuolo A."/>
            <person name="Stainier D."/>
            <person name="Suzuki M.M."/>
            <person name="Tassy O."/>
            <person name="Takatori N."/>
            <person name="Tokuoka M."/>
            <person name="Yagi K."/>
            <person name="Yoshizaki F."/>
            <person name="Wada S."/>
            <person name="Zhang C."/>
            <person name="Hyatt P.D."/>
            <person name="Larimer F."/>
            <person name="Detter C."/>
            <person name="Doggett N."/>
            <person name="Glavina T."/>
            <person name="Hawkins T."/>
            <person name="Richardson P."/>
            <person name="Lucas S."/>
            <person name="Kohara Y."/>
            <person name="Levine M."/>
            <person name="Satoh N."/>
            <person name="Rokhsar D.S."/>
        </authorList>
    </citation>
    <scope>NUCLEOTIDE SEQUENCE [LARGE SCALE GENOMIC DNA]</scope>
</reference>
<dbReference type="OMA" id="QPYNIFS"/>
<reference evidence="11" key="3">
    <citation type="submission" date="2025-08" db="UniProtKB">
        <authorList>
            <consortium name="Ensembl"/>
        </authorList>
    </citation>
    <scope>IDENTIFICATION</scope>
</reference>
<evidence type="ECO:0000256" key="7">
    <source>
        <dbReference type="ARBA" id="ARBA00031909"/>
    </source>
</evidence>
<evidence type="ECO:0000256" key="8">
    <source>
        <dbReference type="ARBA" id="ARBA00033215"/>
    </source>
</evidence>
<dbReference type="FunFam" id="1.50.10.10:FF:000021">
    <property type="entry name" value="N-acylglucosamine 2-epimerase"/>
    <property type="match status" value="1"/>
</dbReference>
<proteinExistence type="inferred from homology"/>
<comment type="similarity">
    <text evidence="2">Belongs to the N-acylglucosamine 2-epimerase family.</text>
</comment>
<reference evidence="11" key="2">
    <citation type="journal article" date="2008" name="Genome Biol.">
        <title>Improved genome assembly and evidence-based global gene model set for the chordate Ciona intestinalis: new insight into intron and operon populations.</title>
        <authorList>
            <person name="Satou Y."/>
            <person name="Mineta K."/>
            <person name="Ogasawara M."/>
            <person name="Sasakura Y."/>
            <person name="Shoguchi E."/>
            <person name="Ueno K."/>
            <person name="Yamada L."/>
            <person name="Matsumoto J."/>
            <person name="Wasserscheid J."/>
            <person name="Dewar K."/>
            <person name="Wiley G.B."/>
            <person name="Macmil S.L."/>
            <person name="Roe B.A."/>
            <person name="Zeller R.W."/>
            <person name="Hastings K.E."/>
            <person name="Lemaire P."/>
            <person name="Lindquist E."/>
            <person name="Endo T."/>
            <person name="Hotta K."/>
            <person name="Inaba K."/>
        </authorList>
    </citation>
    <scope>NUCLEOTIDE SEQUENCE [LARGE SCALE GENOMIC DNA]</scope>
    <source>
        <strain evidence="11">wild type</strain>
    </source>
</reference>
<reference evidence="11" key="4">
    <citation type="submission" date="2025-09" db="UniProtKB">
        <authorList>
            <consortium name="Ensembl"/>
        </authorList>
    </citation>
    <scope>IDENTIFICATION</scope>
</reference>
<dbReference type="GeneTree" id="ENSGT00390000013740"/>
<dbReference type="SUPFAM" id="SSF48208">
    <property type="entry name" value="Six-hairpin glycosidases"/>
    <property type="match status" value="1"/>
</dbReference>
<evidence type="ECO:0000256" key="2">
    <source>
        <dbReference type="ARBA" id="ARBA00008558"/>
    </source>
</evidence>
<evidence type="ECO:0000256" key="9">
    <source>
        <dbReference type="ARBA" id="ARBA00034243"/>
    </source>
</evidence>
<comment type="pathway">
    <text evidence="1">Amino-sugar metabolism; N-acetylneuraminate degradation.</text>
</comment>
<dbReference type="Ensembl" id="ENSCINT00000016419.3">
    <property type="protein sequence ID" value="ENSCINP00000016419.3"/>
    <property type="gene ID" value="ENSCING00000008025.3"/>
</dbReference>
<keyword evidence="5" id="KW-0413">Isomerase</keyword>
<dbReference type="InterPro" id="IPR012341">
    <property type="entry name" value="6hp_glycosidase-like_sf"/>
</dbReference>
<dbReference type="AlphaFoldDB" id="F6SSK4"/>
<dbReference type="STRING" id="7719.ENSCINP00000016419"/>
<evidence type="ECO:0000256" key="3">
    <source>
        <dbReference type="ARBA" id="ARBA00013176"/>
    </source>
</evidence>
<evidence type="ECO:0000256" key="4">
    <source>
        <dbReference type="ARBA" id="ARBA00014959"/>
    </source>
</evidence>
<dbReference type="InParanoid" id="F6SSK4"/>
<dbReference type="InterPro" id="IPR010819">
    <property type="entry name" value="AGE/CE"/>
</dbReference>
<evidence type="ECO:0000256" key="6">
    <source>
        <dbReference type="ARBA" id="ARBA00031608"/>
    </source>
</evidence>
<accession>F6SSK4</accession>
<dbReference type="HOGENOM" id="CLU_046651_0_1_1"/>